<dbReference type="GO" id="GO:0016705">
    <property type="term" value="F:oxidoreductase activity, acting on paired donors, with incorporation or reduction of molecular oxygen"/>
    <property type="evidence" value="ECO:0007669"/>
    <property type="project" value="InterPro"/>
</dbReference>
<dbReference type="PROSITE" id="PS00086">
    <property type="entry name" value="CYTOCHROME_P450"/>
    <property type="match status" value="1"/>
</dbReference>
<dbReference type="PANTHER" id="PTHR24287">
    <property type="entry name" value="P450, PUTATIVE (EUROFUNG)-RELATED"/>
    <property type="match status" value="1"/>
</dbReference>
<name>A0A8I2YPR9_9AGAM</name>
<proteinExistence type="inferred from homology"/>
<dbReference type="InterPro" id="IPR047146">
    <property type="entry name" value="Cyt_P450_E_CYP52_fungi"/>
</dbReference>
<dbReference type="PRINTS" id="PR00463">
    <property type="entry name" value="EP450I"/>
</dbReference>
<dbReference type="SUPFAM" id="SSF48264">
    <property type="entry name" value="Cytochrome P450"/>
    <property type="match status" value="2"/>
</dbReference>
<keyword evidence="5 9" id="KW-0560">Oxidoreductase</keyword>
<dbReference type="GO" id="GO:0004497">
    <property type="term" value="F:monooxygenase activity"/>
    <property type="evidence" value="ECO:0007669"/>
    <property type="project" value="UniProtKB-KW"/>
</dbReference>
<sequence>MHFPPSLAALVRIIPRLLFAPAAVYISFQVFEALVGERAPWQWLRISAYLLVFPATFVTKLLYTHIRDRRHAGHHGAVIPPSIKYRWPGALDKLSALVWNFSNGYIAEYGERECEENGNTFNFYVLYENRIFTTEPEYIKAMLATQFSSYEKGPVSRDQFDSLLGAGVFNSDADIWKFHRTMTRPFFTRDRISDFDIFEKHAEDAIRQMKIRMRQGYSVDFQDVVSRFTLDSATEFLFGKAVCSLSAGIVYPPSSSLSKDPAFLNHPSNRFFRAFTESQIATANRTNYGSSWRLAEPWRDQVQKHMKVCLEFVDPIIADTLAKKHEQRRLGLDAKEGMGEAKDGETLLEHLVNYTEDQKVLRDEAVNIMIAGRDTTAGTLTFAVYMLSQHPDVIARLREEIITKIGLSRRPTHDDIREMKYLRAFINEILRLYPSVPFNVRCDTGCSPALLGLIAKQVVYSSTDLASIEGRKALLYPPKYNVSITDPHRYFDHPNPIYRITYCVFLMHRRKDLWGPDADLFDPDRFLDERLHKYLTPNSFIFLPFGAGPRICLGQQFAYNEISYFLIRLLQSIDAVSLDMETQRLPPSDWAQAKGRKALEKVILRSHLTMYVQGGLWVRMKEVDPADFG</sequence>
<evidence type="ECO:0000256" key="4">
    <source>
        <dbReference type="ARBA" id="ARBA00022723"/>
    </source>
</evidence>
<dbReference type="InterPro" id="IPR036396">
    <property type="entry name" value="Cyt_P450_sf"/>
</dbReference>
<feature type="binding site" description="axial binding residue" evidence="8">
    <location>
        <position position="552"/>
    </location>
    <ligand>
        <name>heme</name>
        <dbReference type="ChEBI" id="CHEBI:30413"/>
    </ligand>
    <ligandPart>
        <name>Fe</name>
        <dbReference type="ChEBI" id="CHEBI:18248"/>
    </ligandPart>
</feature>
<gene>
    <name evidence="10" type="ORF">JVT61DRAFT_3623</name>
</gene>
<dbReference type="EMBL" id="JAGFBS010000016">
    <property type="protein sequence ID" value="KAG6374893.1"/>
    <property type="molecule type" value="Genomic_DNA"/>
</dbReference>
<dbReference type="Gene3D" id="1.10.630.10">
    <property type="entry name" value="Cytochrome P450"/>
    <property type="match status" value="1"/>
</dbReference>
<dbReference type="AlphaFoldDB" id="A0A8I2YPR9"/>
<evidence type="ECO:0000256" key="7">
    <source>
        <dbReference type="ARBA" id="ARBA00023033"/>
    </source>
</evidence>
<keyword evidence="6 8" id="KW-0408">Iron</keyword>
<keyword evidence="3 8" id="KW-0349">Heme</keyword>
<evidence type="ECO:0000256" key="2">
    <source>
        <dbReference type="ARBA" id="ARBA00010617"/>
    </source>
</evidence>
<dbReference type="InterPro" id="IPR017972">
    <property type="entry name" value="Cyt_P450_CS"/>
</dbReference>
<dbReference type="InterPro" id="IPR002401">
    <property type="entry name" value="Cyt_P450_E_grp-I"/>
</dbReference>
<dbReference type="PANTHER" id="PTHR24287:SF1">
    <property type="entry name" value="P450, PUTATIVE (EUROFUNG)-RELATED"/>
    <property type="match status" value="1"/>
</dbReference>
<accession>A0A8I2YPR9</accession>
<dbReference type="InterPro" id="IPR001128">
    <property type="entry name" value="Cyt_P450"/>
</dbReference>
<dbReference type="OrthoDB" id="1470350at2759"/>
<keyword evidence="7 9" id="KW-0503">Monooxygenase</keyword>
<dbReference type="Pfam" id="PF00067">
    <property type="entry name" value="p450"/>
    <property type="match status" value="2"/>
</dbReference>
<evidence type="ECO:0000256" key="3">
    <source>
        <dbReference type="ARBA" id="ARBA00022617"/>
    </source>
</evidence>
<dbReference type="Proteomes" id="UP000683000">
    <property type="component" value="Unassembled WGS sequence"/>
</dbReference>
<evidence type="ECO:0000256" key="1">
    <source>
        <dbReference type="ARBA" id="ARBA00001971"/>
    </source>
</evidence>
<dbReference type="CDD" id="cd11063">
    <property type="entry name" value="CYP52"/>
    <property type="match status" value="1"/>
</dbReference>
<keyword evidence="11" id="KW-1185">Reference proteome</keyword>
<protein>
    <submittedName>
        <fullName evidence="10">Cytochrome P450</fullName>
    </submittedName>
</protein>
<keyword evidence="4 8" id="KW-0479">Metal-binding</keyword>
<comment type="caution">
    <text evidence="10">The sequence shown here is derived from an EMBL/GenBank/DDBJ whole genome shotgun (WGS) entry which is preliminary data.</text>
</comment>
<evidence type="ECO:0000256" key="8">
    <source>
        <dbReference type="PIRSR" id="PIRSR602401-1"/>
    </source>
</evidence>
<reference evidence="10" key="1">
    <citation type="submission" date="2021-03" db="EMBL/GenBank/DDBJ databases">
        <title>Evolutionary innovations through gain and loss of genes in the ectomycorrhizal Boletales.</title>
        <authorList>
            <person name="Wu G."/>
            <person name="Miyauchi S."/>
            <person name="Morin E."/>
            <person name="Yang Z.-L."/>
            <person name="Xu J."/>
            <person name="Martin F.M."/>
        </authorList>
    </citation>
    <scope>NUCLEOTIDE SEQUENCE</scope>
    <source>
        <strain evidence="10">BR01</strain>
    </source>
</reference>
<dbReference type="GO" id="GO:0020037">
    <property type="term" value="F:heme binding"/>
    <property type="evidence" value="ECO:0007669"/>
    <property type="project" value="InterPro"/>
</dbReference>
<evidence type="ECO:0000256" key="5">
    <source>
        <dbReference type="ARBA" id="ARBA00023002"/>
    </source>
</evidence>
<comment type="cofactor">
    <cofactor evidence="1 8">
        <name>heme</name>
        <dbReference type="ChEBI" id="CHEBI:30413"/>
    </cofactor>
</comment>
<organism evidence="10 11">
    <name type="scientific">Boletus reticuloceps</name>
    <dbReference type="NCBI Taxonomy" id="495285"/>
    <lineage>
        <taxon>Eukaryota</taxon>
        <taxon>Fungi</taxon>
        <taxon>Dikarya</taxon>
        <taxon>Basidiomycota</taxon>
        <taxon>Agaricomycotina</taxon>
        <taxon>Agaricomycetes</taxon>
        <taxon>Agaricomycetidae</taxon>
        <taxon>Boletales</taxon>
        <taxon>Boletineae</taxon>
        <taxon>Boletaceae</taxon>
        <taxon>Boletoideae</taxon>
        <taxon>Boletus</taxon>
    </lineage>
</organism>
<comment type="similarity">
    <text evidence="2 9">Belongs to the cytochrome P450 family.</text>
</comment>
<evidence type="ECO:0000256" key="9">
    <source>
        <dbReference type="RuleBase" id="RU000461"/>
    </source>
</evidence>
<evidence type="ECO:0000256" key="6">
    <source>
        <dbReference type="ARBA" id="ARBA00023004"/>
    </source>
</evidence>
<dbReference type="PRINTS" id="PR00385">
    <property type="entry name" value="P450"/>
</dbReference>
<evidence type="ECO:0000313" key="11">
    <source>
        <dbReference type="Proteomes" id="UP000683000"/>
    </source>
</evidence>
<dbReference type="GO" id="GO:0005506">
    <property type="term" value="F:iron ion binding"/>
    <property type="evidence" value="ECO:0007669"/>
    <property type="project" value="InterPro"/>
</dbReference>
<evidence type="ECO:0000313" key="10">
    <source>
        <dbReference type="EMBL" id="KAG6374893.1"/>
    </source>
</evidence>